<dbReference type="InterPro" id="IPR038653">
    <property type="entry name" value="Put_CMD_sf"/>
</dbReference>
<keyword evidence="1" id="KW-0732">Signal</keyword>
<accession>A0A495VQG9</accession>
<dbReference type="AlphaFoldDB" id="A0A495VQG9"/>
<gene>
    <name evidence="3" type="ORF">BC742_2147</name>
</gene>
<comment type="caution">
    <text evidence="3">The sequence shown here is derived from an EMBL/GenBank/DDBJ whole genome shotgun (WGS) entry which is preliminary data.</text>
</comment>
<keyword evidence="3" id="KW-0378">Hydrolase</keyword>
<protein>
    <submittedName>
        <fullName evidence="3">Putative glycosyl hydrolase or carbohydrate binding protein</fullName>
    </submittedName>
</protein>
<name>A0A495VQG9_9BACT</name>
<dbReference type="Pfam" id="PF13201">
    <property type="entry name" value="PCMD"/>
    <property type="match status" value="1"/>
</dbReference>
<evidence type="ECO:0000313" key="4">
    <source>
        <dbReference type="Proteomes" id="UP000269493"/>
    </source>
</evidence>
<feature type="signal peptide" evidence="1">
    <location>
        <begin position="1"/>
        <end position="20"/>
    </location>
</feature>
<dbReference type="Gene3D" id="2.60.40.2340">
    <property type="match status" value="1"/>
</dbReference>
<sequence length="392" mass="43947">MKNKWLYILFGLLTMFSSCIKDEAPNVEADIEDITIPDMSSVLNVKIDQNRVSVFLKEGMVDRTNIEPSFTLSPGATIAPVNTGKLDFTKPQKYIVTSEDKNWQKTYTVVFLETEIPTVYNFEYWAVNKWEEVYEHSVEYVEGEDIPVDQYIWASGNFGFSLVASGGPKDYPTFKATSIDVHEGEGAACLKTRKTGSLGASQGMPIAAGNLFLGEFTSKGINIMKEPMKATHFGLPFRKKPLRMSVWFKYDGSNVNMSYDKDGNGTQYGDGRDYCAVYAVLYDNVKAKNLYGVSYLDGNTILKEDGDNPIIAIAGLHEQADNSDQYGTGGVYKHHVFDFKYREGKSVDPDRLKNYEYSLAIVFSSSFYGDHFIGGVGNTLWIDDVKIECEEN</sequence>
<proteinExistence type="predicted"/>
<evidence type="ECO:0000313" key="3">
    <source>
        <dbReference type="EMBL" id="RKT50605.1"/>
    </source>
</evidence>
<dbReference type="Proteomes" id="UP000269493">
    <property type="component" value="Unassembled WGS sequence"/>
</dbReference>
<evidence type="ECO:0000259" key="2">
    <source>
        <dbReference type="Pfam" id="PF13201"/>
    </source>
</evidence>
<dbReference type="EMBL" id="RBXN01000007">
    <property type="protein sequence ID" value="RKT50605.1"/>
    <property type="molecule type" value="Genomic_DNA"/>
</dbReference>
<feature type="chain" id="PRO_5019852836" evidence="1">
    <location>
        <begin position="21"/>
        <end position="392"/>
    </location>
</feature>
<organism evidence="3 4">
    <name type="scientific">Coprobacter fastidiosus NSB1 = JCM 33896</name>
    <dbReference type="NCBI Taxonomy" id="1349822"/>
    <lineage>
        <taxon>Bacteria</taxon>
        <taxon>Pseudomonadati</taxon>
        <taxon>Bacteroidota</taxon>
        <taxon>Bacteroidia</taxon>
        <taxon>Bacteroidales</taxon>
        <taxon>Barnesiellaceae</taxon>
        <taxon>Coprobacter</taxon>
    </lineage>
</organism>
<reference evidence="3 4" key="1">
    <citation type="submission" date="2018-10" db="EMBL/GenBank/DDBJ databases">
        <title>Genomic Encyclopedia of Archaeal and Bacterial Type Strains, Phase II (KMG-II): from individual species to whole genera.</title>
        <authorList>
            <person name="Goeker M."/>
        </authorList>
    </citation>
    <scope>NUCLEOTIDE SEQUENCE [LARGE SCALE GENOMIC DNA]</scope>
    <source>
        <strain evidence="3 4">NSB1</strain>
    </source>
</reference>
<feature type="domain" description="Putative carbohydrate metabolism" evidence="2">
    <location>
        <begin position="121"/>
        <end position="387"/>
    </location>
</feature>
<keyword evidence="4" id="KW-1185">Reference proteome</keyword>
<dbReference type="RefSeq" id="WP_022602138.1">
    <property type="nucleotide sequence ID" value="NZ_KI440812.1"/>
</dbReference>
<dbReference type="GeneID" id="92929726"/>
<dbReference type="PROSITE" id="PS51257">
    <property type="entry name" value="PROKAR_LIPOPROTEIN"/>
    <property type="match status" value="1"/>
</dbReference>
<dbReference type="GO" id="GO:0016787">
    <property type="term" value="F:hydrolase activity"/>
    <property type="evidence" value="ECO:0007669"/>
    <property type="project" value="UniProtKB-KW"/>
</dbReference>
<dbReference type="InterPro" id="IPR025112">
    <property type="entry name" value="PCMD"/>
</dbReference>
<dbReference type="OrthoDB" id="713122at2"/>
<evidence type="ECO:0000256" key="1">
    <source>
        <dbReference type="SAM" id="SignalP"/>
    </source>
</evidence>
<dbReference type="Gene3D" id="2.60.120.890">
    <property type="entry name" value="BT2081, beta-jelly-roll domain"/>
    <property type="match status" value="1"/>
</dbReference>